<dbReference type="InterPro" id="IPR003172">
    <property type="entry name" value="ML_dom"/>
</dbReference>
<dbReference type="CDD" id="cd00916">
    <property type="entry name" value="Npc2_like"/>
    <property type="match status" value="1"/>
</dbReference>
<dbReference type="FunCoup" id="A0A6P7GL29">
    <property type="interactions" value="710"/>
</dbReference>
<keyword evidence="3" id="KW-0964">Secreted</keyword>
<name>A0A6P7GL29_DIAVI</name>
<dbReference type="FunFam" id="2.60.40.770:FF:000001">
    <property type="entry name" value="NPC intracellular cholesterol transporter 2"/>
    <property type="match status" value="1"/>
</dbReference>
<evidence type="ECO:0000256" key="5">
    <source>
        <dbReference type="ARBA" id="ARBA00023157"/>
    </source>
</evidence>
<dbReference type="InParanoid" id="A0A6P7GL29"/>
<dbReference type="RefSeq" id="XP_028146637.1">
    <property type="nucleotide sequence ID" value="XM_028290836.1"/>
</dbReference>
<feature type="signal peptide" evidence="6">
    <location>
        <begin position="1"/>
        <end position="18"/>
    </location>
</feature>
<keyword evidence="4 6" id="KW-0732">Signal</keyword>
<dbReference type="InterPro" id="IPR033916">
    <property type="entry name" value="ML_Npc2-like"/>
</dbReference>
<gene>
    <name evidence="8" type="primary">LOC114340107</name>
</gene>
<evidence type="ECO:0000256" key="4">
    <source>
        <dbReference type="ARBA" id="ARBA00022729"/>
    </source>
</evidence>
<dbReference type="Gene3D" id="2.60.40.770">
    <property type="match status" value="1"/>
</dbReference>
<feature type="domain" description="MD-2-related lipid-recognition" evidence="7">
    <location>
        <begin position="24"/>
        <end position="146"/>
    </location>
</feature>
<protein>
    <submittedName>
        <fullName evidence="8">NPC intracellular cholesterol transporter 2 homolog a-like</fullName>
    </submittedName>
</protein>
<dbReference type="PANTHER" id="PTHR11306:SF68">
    <property type="entry name" value="NPC INTRACELLULAR CHOLESTEROL TRANSPORTER 2"/>
    <property type="match status" value="1"/>
</dbReference>
<organism evidence="8">
    <name type="scientific">Diabrotica virgifera virgifera</name>
    <name type="common">western corn rootworm</name>
    <dbReference type="NCBI Taxonomy" id="50390"/>
    <lineage>
        <taxon>Eukaryota</taxon>
        <taxon>Metazoa</taxon>
        <taxon>Ecdysozoa</taxon>
        <taxon>Arthropoda</taxon>
        <taxon>Hexapoda</taxon>
        <taxon>Insecta</taxon>
        <taxon>Pterygota</taxon>
        <taxon>Neoptera</taxon>
        <taxon>Endopterygota</taxon>
        <taxon>Coleoptera</taxon>
        <taxon>Polyphaga</taxon>
        <taxon>Cucujiformia</taxon>
        <taxon>Chrysomeloidea</taxon>
        <taxon>Chrysomelidae</taxon>
        <taxon>Galerucinae</taxon>
        <taxon>Diabroticina</taxon>
        <taxon>Diabroticites</taxon>
        <taxon>Diabrotica</taxon>
    </lineage>
</organism>
<evidence type="ECO:0000256" key="2">
    <source>
        <dbReference type="ARBA" id="ARBA00006370"/>
    </source>
</evidence>
<evidence type="ECO:0000313" key="8">
    <source>
        <dbReference type="RefSeq" id="XP_028146637.1"/>
    </source>
</evidence>
<dbReference type="SMART" id="SM00737">
    <property type="entry name" value="ML"/>
    <property type="match status" value="1"/>
</dbReference>
<dbReference type="SUPFAM" id="SSF81296">
    <property type="entry name" value="E set domains"/>
    <property type="match status" value="1"/>
</dbReference>
<dbReference type="PANTHER" id="PTHR11306">
    <property type="entry name" value="NIEMANN PICK TYPE C2 PROTEIN NPC2-RELATED"/>
    <property type="match status" value="1"/>
</dbReference>
<proteinExistence type="inferred from homology"/>
<keyword evidence="5" id="KW-1015">Disulfide bond</keyword>
<dbReference type="InterPro" id="IPR014756">
    <property type="entry name" value="Ig_E-set"/>
</dbReference>
<accession>A0A6P7GL29</accession>
<evidence type="ECO:0000259" key="7">
    <source>
        <dbReference type="SMART" id="SM00737"/>
    </source>
</evidence>
<dbReference type="GO" id="GO:0032934">
    <property type="term" value="F:sterol binding"/>
    <property type="evidence" value="ECO:0007669"/>
    <property type="project" value="InterPro"/>
</dbReference>
<dbReference type="InterPro" id="IPR039670">
    <property type="entry name" value="NPC2-like"/>
</dbReference>
<feature type="chain" id="PRO_5027649719" evidence="6">
    <location>
        <begin position="19"/>
        <end position="149"/>
    </location>
</feature>
<dbReference type="AlphaFoldDB" id="A0A6P7GL29"/>
<dbReference type="GO" id="GO:0032367">
    <property type="term" value="P:intracellular cholesterol transport"/>
    <property type="evidence" value="ECO:0007669"/>
    <property type="project" value="InterPro"/>
</dbReference>
<evidence type="ECO:0000256" key="1">
    <source>
        <dbReference type="ARBA" id="ARBA00004613"/>
    </source>
</evidence>
<comment type="similarity">
    <text evidence="2">Belongs to the NPC2 family.</text>
</comment>
<comment type="subcellular location">
    <subcellularLocation>
        <location evidence="1">Secreted</location>
    </subcellularLocation>
</comment>
<dbReference type="SMR" id="A0A6P7GL29"/>
<evidence type="ECO:0000256" key="3">
    <source>
        <dbReference type="ARBA" id="ARBA00022525"/>
    </source>
</evidence>
<evidence type="ECO:0000256" key="6">
    <source>
        <dbReference type="SAM" id="SignalP"/>
    </source>
</evidence>
<dbReference type="PROSITE" id="PS51257">
    <property type="entry name" value="PROKAR_LIPOPROTEIN"/>
    <property type="match status" value="1"/>
</dbReference>
<dbReference type="GO" id="GO:0005576">
    <property type="term" value="C:extracellular region"/>
    <property type="evidence" value="ECO:0007669"/>
    <property type="project" value="UniProtKB-SubCell"/>
</dbReference>
<sequence length="149" mass="16244">MHYKIFIVFVALLGACVATDTVNWSDCGSTAGEVKSVVVANCHSDRCILKRGTNATLAITFDSKVSSKNLTAVVYGDVLGYKTKFPLPNSNACKGVGVECPLEEGKTYVYTDTFDVKQVYPRVIVEIWWELITDTGDKAVCVIIPAKIN</sequence>
<reference evidence="8" key="1">
    <citation type="submission" date="2025-08" db="UniProtKB">
        <authorList>
            <consortium name="RefSeq"/>
        </authorList>
    </citation>
    <scope>IDENTIFICATION</scope>
    <source>
        <tissue evidence="8">Whole insect</tissue>
    </source>
</reference>
<dbReference type="Pfam" id="PF02221">
    <property type="entry name" value="E1_DerP2_DerF2"/>
    <property type="match status" value="1"/>
</dbReference>